<organism evidence="1 2">
    <name type="scientific">Rubus argutus</name>
    <name type="common">Southern blackberry</name>
    <dbReference type="NCBI Taxonomy" id="59490"/>
    <lineage>
        <taxon>Eukaryota</taxon>
        <taxon>Viridiplantae</taxon>
        <taxon>Streptophyta</taxon>
        <taxon>Embryophyta</taxon>
        <taxon>Tracheophyta</taxon>
        <taxon>Spermatophyta</taxon>
        <taxon>Magnoliopsida</taxon>
        <taxon>eudicotyledons</taxon>
        <taxon>Gunneridae</taxon>
        <taxon>Pentapetalae</taxon>
        <taxon>rosids</taxon>
        <taxon>fabids</taxon>
        <taxon>Rosales</taxon>
        <taxon>Rosaceae</taxon>
        <taxon>Rosoideae</taxon>
        <taxon>Rosoideae incertae sedis</taxon>
        <taxon>Rubus</taxon>
    </lineage>
</organism>
<comment type="caution">
    <text evidence="1">The sequence shown here is derived from an EMBL/GenBank/DDBJ whole genome shotgun (WGS) entry which is preliminary data.</text>
</comment>
<dbReference type="AlphaFoldDB" id="A0AAW1YKS4"/>
<reference evidence="1 2" key="1">
    <citation type="journal article" date="2023" name="G3 (Bethesda)">
        <title>A chromosome-length genome assembly and annotation of blackberry (Rubus argutus, cv. 'Hillquist').</title>
        <authorList>
            <person name="Bruna T."/>
            <person name="Aryal R."/>
            <person name="Dudchenko O."/>
            <person name="Sargent D.J."/>
            <person name="Mead D."/>
            <person name="Buti M."/>
            <person name="Cavallini A."/>
            <person name="Hytonen T."/>
            <person name="Andres J."/>
            <person name="Pham M."/>
            <person name="Weisz D."/>
            <person name="Mascagni F."/>
            <person name="Usai G."/>
            <person name="Natali L."/>
            <person name="Bassil N."/>
            <person name="Fernandez G.E."/>
            <person name="Lomsadze A."/>
            <person name="Armour M."/>
            <person name="Olukolu B."/>
            <person name="Poorten T."/>
            <person name="Britton C."/>
            <person name="Davik J."/>
            <person name="Ashrafi H."/>
            <person name="Aiden E.L."/>
            <person name="Borodovsky M."/>
            <person name="Worthington M."/>
        </authorList>
    </citation>
    <scope>NUCLEOTIDE SEQUENCE [LARGE SCALE GENOMIC DNA]</scope>
    <source>
        <strain evidence="1">PI 553951</strain>
    </source>
</reference>
<evidence type="ECO:0000313" key="1">
    <source>
        <dbReference type="EMBL" id="KAK9949248.1"/>
    </source>
</evidence>
<accession>A0AAW1YKS4</accession>
<dbReference type="Proteomes" id="UP001457282">
    <property type="component" value="Unassembled WGS sequence"/>
</dbReference>
<name>A0AAW1YKS4_RUBAR</name>
<keyword evidence="2" id="KW-1185">Reference proteome</keyword>
<protein>
    <submittedName>
        <fullName evidence="1">Uncharacterized protein</fullName>
    </submittedName>
</protein>
<gene>
    <name evidence="1" type="ORF">M0R45_004781</name>
</gene>
<dbReference type="EMBL" id="JBEDUW010000001">
    <property type="protein sequence ID" value="KAK9949248.1"/>
    <property type="molecule type" value="Genomic_DNA"/>
</dbReference>
<proteinExistence type="predicted"/>
<sequence>MAHVPAWAPNAARTVEFWSDVAASGETRGWWSGKLSGGCLEEGYRREDVVYSLGLPDQNGVVDEKVKPYLEGQLCN</sequence>
<evidence type="ECO:0000313" key="2">
    <source>
        <dbReference type="Proteomes" id="UP001457282"/>
    </source>
</evidence>